<evidence type="ECO:0000256" key="8">
    <source>
        <dbReference type="ARBA" id="ARBA00023009"/>
    </source>
</evidence>
<evidence type="ECO:0000313" key="11">
    <source>
        <dbReference type="EMBL" id="QGH73777.1"/>
    </source>
</evidence>
<evidence type="ECO:0000256" key="4">
    <source>
        <dbReference type="ARBA" id="ARBA00022595"/>
    </source>
</evidence>
<evidence type="ECO:0000256" key="6">
    <source>
        <dbReference type="ARBA" id="ARBA00022844"/>
    </source>
</evidence>
<reference evidence="11 12" key="1">
    <citation type="submission" date="2019-09" db="EMBL/GenBank/DDBJ databases">
        <authorList>
            <person name="Cui H."/>
            <person name="Cong C."/>
            <person name="Xu Y."/>
            <person name="Wang L."/>
            <person name="Li X."/>
            <person name="Zhang J."/>
        </authorList>
    </citation>
    <scope>NUCLEOTIDE SEQUENCE [LARGE SCALE GENOMIC DNA]</scope>
</reference>
<dbReference type="GO" id="GO:0099002">
    <property type="term" value="P:symbiont genome ejection through host cell envelope, short tail mechanism"/>
    <property type="evidence" value="ECO:0007669"/>
    <property type="project" value="UniProtKB-KW"/>
</dbReference>
<dbReference type="EMBL" id="MN497414">
    <property type="protein sequence ID" value="QGH73777.1"/>
    <property type="molecule type" value="Genomic_DNA"/>
</dbReference>
<sequence length="518" mass="58448">MAIPAQTYKLKALFTKYRDDALLNKLEEYAQWTIPSVFPRTNTAAPYSNSEIEYDCQSKGALVVNRLATKLARTLFPANTSFFRIEINDEIRELFKQQQVDDIISYENRACARIFLNASYAQLVQALRLLIITGECLLYRMNDSIRVYSLRDYTLKRNNVGEVLDIVVCESKFYSELPENVQTLVGKQPDDDVLKLYTRCEKQSNGSWKVTQEINGIDIGTDATYRHKLCPYIPVTWNFVNGDNYGRGYVEDYAADLYKYSEMSKSLADYEFEALRLLHLVDPSGMFDTATAETAESGDYIHGRADAVSPYEAGDYRKIMEIRSDLQAIEQRLDVAFMYMGNQRDGERVTAYEIRQNAEEAEQVLGGVYSQLSQNMHLPLAYLLLNEENPDIIYEFDRENLSLNILTGLKALSRSSENQNLVIACTEINTVIPVFTQLGLDRSWNIDAIAESILLSNSVNIKAIKYTEEEMAAKAQAEAAAQQAQQAQQMQTMAAPQGAGQLAGQESAIDALQSARGI</sequence>
<keyword evidence="12" id="KW-1185">Reference proteome</keyword>
<evidence type="ECO:0000256" key="3">
    <source>
        <dbReference type="ARBA" id="ARBA00022470"/>
    </source>
</evidence>
<dbReference type="InterPro" id="IPR020991">
    <property type="entry name" value="Connector_podovirus"/>
</dbReference>
<proteinExistence type="predicted"/>
<keyword evidence="10" id="KW-1160">Virus entry into host cell</keyword>
<protein>
    <submittedName>
        <fullName evidence="11">Head to tail joining protein</fullName>
    </submittedName>
</protein>
<dbReference type="Pfam" id="PF12236">
    <property type="entry name" value="Head-tail_con"/>
    <property type="match status" value="1"/>
</dbReference>
<keyword evidence="7" id="KW-0118">Viral capsid assembly</keyword>
<keyword evidence="4" id="KW-1162">Viral penetration into host cytoplasm</keyword>
<comment type="subcellular location">
    <subcellularLocation>
        <location evidence="2">Virion</location>
    </subcellularLocation>
</comment>
<organism evidence="11 12">
    <name type="scientific">Vibrio phage vB_VhaP_VH-5</name>
    <dbReference type="NCBI Taxonomy" id="2660694"/>
    <lineage>
        <taxon>Viruses</taxon>
        <taxon>Duplodnaviria</taxon>
        <taxon>Heunggongvirae</taxon>
        <taxon>Uroviricota</taxon>
        <taxon>Caudoviricetes</taxon>
        <taxon>Autographivirales</taxon>
        <taxon>Autoscriptoviridae</taxon>
        <taxon>Linggongvirus</taxon>
        <taxon>Linggongvirus VH5</taxon>
    </lineage>
</organism>
<keyword evidence="8" id="KW-1171">Viral genome ejection through host cell envelope</keyword>
<name>A0A5Q2W6G6_9CAUD</name>
<accession>A0A5Q2W6G6</accession>
<evidence type="ECO:0000256" key="1">
    <source>
        <dbReference type="ARBA" id="ARBA00003421"/>
    </source>
</evidence>
<keyword evidence="3" id="KW-1244">Viral short tail ejection system</keyword>
<keyword evidence="6" id="KW-0946">Virion</keyword>
<evidence type="ECO:0000313" key="12">
    <source>
        <dbReference type="Proteomes" id="UP000396795"/>
    </source>
</evidence>
<evidence type="ECO:0000256" key="7">
    <source>
        <dbReference type="ARBA" id="ARBA00022950"/>
    </source>
</evidence>
<comment type="function">
    <text evidence="1">Forms the portal vertex of the capsid. This portal plays critical roles in head assembly, genome packaging, neck/tail attachment, and genome ejection. The portal protein multimerizes as a single ring-shaped homododecamer arranged around a central channel.</text>
</comment>
<evidence type="ECO:0000256" key="10">
    <source>
        <dbReference type="ARBA" id="ARBA00023296"/>
    </source>
</evidence>
<evidence type="ECO:0000256" key="5">
    <source>
        <dbReference type="ARBA" id="ARBA00022612"/>
    </source>
</evidence>
<keyword evidence="9" id="KW-0231">Viral genome packaging</keyword>
<evidence type="ECO:0000256" key="9">
    <source>
        <dbReference type="ARBA" id="ARBA00023219"/>
    </source>
</evidence>
<keyword evidence="5" id="KW-1188">Viral release from host cell</keyword>
<evidence type="ECO:0000256" key="2">
    <source>
        <dbReference type="ARBA" id="ARBA00004328"/>
    </source>
</evidence>
<dbReference type="GO" id="GO:0044423">
    <property type="term" value="C:virion component"/>
    <property type="evidence" value="ECO:0007669"/>
    <property type="project" value="UniProtKB-KW"/>
</dbReference>
<dbReference type="Proteomes" id="UP000396795">
    <property type="component" value="Segment"/>
</dbReference>